<comment type="similarity">
    <text evidence="2 10">Belongs to the GPI inositol-deacylase family.</text>
</comment>
<dbReference type="SUPFAM" id="SSF53474">
    <property type="entry name" value="alpha/beta-Hydrolases"/>
    <property type="match status" value="1"/>
</dbReference>
<evidence type="ECO:0000256" key="4">
    <source>
        <dbReference type="ARBA" id="ARBA00022692"/>
    </source>
</evidence>
<sequence length="858" mass="98482">MFFRWLQHFAALLIIISVAAVIMYAMDRHLSDNRCKMTYMYRFMHFMPIDISGKSSLPSNDDYRFSTDYSAYKTILYGEGSYAVEFSYSGDVGSLRGIPVIFVPGNGGSSKQVRSLGTVLQNKTEMQRTPFTFDVFAVDFNEELSGLSGMYIERQTRYLEIVINYIWRSYKPSPRRIILVGHSMGGIVIRSLVRCSGFDFSRIAMILTLSTPHLSPTVLTDHFMEQVYEDIKRNWPEVRRNYPHLRIISFSGGLKDLMVPEYLCNSEDVSHFSTAAINGIELEADHLCMVWCNQLVRLTSRILFEYGESPESFQENIDSVIHNTAMLLDRSETSSPPEFVSITITIPVDLEKVSEVVNEENRSSWYRLSVIESGRLFLMSKGGKFFKSGKAVSDLHIWKENRYALISCEQPVVIHVMLKAGEKLRMAFFSNSVLDSADLVFPSVWSLLPVSSCNRIIKINGSEIAKLVPFRVRSLGIAVEAQLYPAYCPTGEMPPSRIEFLYEKSRRTSYYSNDGSERIIGYRLSKKVERAAFLFILDPRCRYVAEISIGFLDSVFLMLQTSAAKMALLFTSYILYLFYFIFLLDVTDFSPLISYSCSFIFSLSAYFVMASLLIANDAFLIITTSFLYFVLLLVFHYLKWFLTAVFLMLRLPVYYDSHSRNSSASRSSRTLPLLSFSMLLLSLLINYFWNGFLALGILVPLSYMRLNVQIRLEQSSLISLSSLVFVMHALIIIFTLPFGICSIWNLLKYGASSLYVFEDPARRPSYLFIIMIAIQLLYLRNSKRYMFKHISPIKHLIHLTLFLPLIMKETLSQLCCIMVFYVTILPFFIASRYSASTKMVNSLHSEKTNVRQRRTQSC</sequence>
<dbReference type="InterPro" id="IPR039529">
    <property type="entry name" value="PGAP1/BST1"/>
</dbReference>
<dbReference type="PANTHER" id="PTHR15495:SF7">
    <property type="entry name" value="GPI INOSITOL-DEACYLASE"/>
    <property type="match status" value="1"/>
</dbReference>
<comment type="function">
    <text evidence="10">Involved in inositol deacylation of GPI-anchored proteins which plays important roles in the quality control and ER-associated degradation of GPI-anchored proteins.</text>
</comment>
<dbReference type="Pfam" id="PF07819">
    <property type="entry name" value="PGAP1"/>
    <property type="match status" value="1"/>
</dbReference>
<evidence type="ECO:0000256" key="10">
    <source>
        <dbReference type="RuleBase" id="RU365011"/>
    </source>
</evidence>
<keyword evidence="13" id="KW-1185">Reference proteome</keyword>
<evidence type="ECO:0000259" key="11">
    <source>
        <dbReference type="Pfam" id="PF07819"/>
    </source>
</evidence>
<keyword evidence="8 10" id="KW-1133">Transmembrane helix</keyword>
<keyword evidence="9 10" id="KW-0472">Membrane</keyword>
<gene>
    <name evidence="12" type="ORF">AB6A40_005017</name>
</gene>
<reference evidence="12 13" key="1">
    <citation type="submission" date="2024-08" db="EMBL/GenBank/DDBJ databases">
        <title>Gnathostoma spinigerum genome.</title>
        <authorList>
            <person name="Gonzalez-Bertolin B."/>
            <person name="Monzon S."/>
            <person name="Zaballos A."/>
            <person name="Jimenez P."/>
            <person name="Dekumyoy P."/>
            <person name="Varona S."/>
            <person name="Cuesta I."/>
            <person name="Sumanam S."/>
            <person name="Adisakwattana P."/>
            <person name="Gasser R.B."/>
            <person name="Hernandez-Gonzalez A."/>
            <person name="Young N.D."/>
            <person name="Perteguer M.J."/>
        </authorList>
    </citation>
    <scope>NUCLEOTIDE SEQUENCE [LARGE SCALE GENOMIC DNA]</scope>
    <source>
        <strain evidence="12">AL3</strain>
        <tissue evidence="12">Liver</tissue>
    </source>
</reference>
<dbReference type="Proteomes" id="UP001608902">
    <property type="component" value="Unassembled WGS sequence"/>
</dbReference>
<name>A0ABD6EE89_9BILA</name>
<evidence type="ECO:0000313" key="13">
    <source>
        <dbReference type="Proteomes" id="UP001608902"/>
    </source>
</evidence>
<keyword evidence="6 10" id="KW-0256">Endoplasmic reticulum</keyword>
<dbReference type="PANTHER" id="PTHR15495">
    <property type="entry name" value="NEGATIVE REGULATOR OF VESICLE FORMATION-RELATED"/>
    <property type="match status" value="1"/>
</dbReference>
<evidence type="ECO:0000256" key="2">
    <source>
        <dbReference type="ARBA" id="ARBA00006931"/>
    </source>
</evidence>
<dbReference type="InterPro" id="IPR029058">
    <property type="entry name" value="AB_hydrolase_fold"/>
</dbReference>
<feature type="domain" description="GPI inositol-deacylase PGAP1-like alpha/beta" evidence="11">
    <location>
        <begin position="95"/>
        <end position="306"/>
    </location>
</feature>
<evidence type="ECO:0000256" key="6">
    <source>
        <dbReference type="ARBA" id="ARBA00022824"/>
    </source>
</evidence>
<dbReference type="InterPro" id="IPR012908">
    <property type="entry name" value="PGAP1-ab_dom-like"/>
</dbReference>
<evidence type="ECO:0000313" key="12">
    <source>
        <dbReference type="EMBL" id="MFH4978308.1"/>
    </source>
</evidence>
<dbReference type="EC" id="3.1.-.-" evidence="10"/>
<evidence type="ECO:0000256" key="7">
    <source>
        <dbReference type="ARBA" id="ARBA00022927"/>
    </source>
</evidence>
<feature type="transmembrane region" description="Helical" evidence="10">
    <location>
        <begin position="720"/>
        <end position="745"/>
    </location>
</feature>
<evidence type="ECO:0000256" key="8">
    <source>
        <dbReference type="ARBA" id="ARBA00022989"/>
    </source>
</evidence>
<feature type="transmembrane region" description="Helical" evidence="10">
    <location>
        <begin position="592"/>
        <end position="614"/>
    </location>
</feature>
<keyword evidence="5 10" id="KW-0378">Hydrolase</keyword>
<evidence type="ECO:0000256" key="9">
    <source>
        <dbReference type="ARBA" id="ARBA00023136"/>
    </source>
</evidence>
<feature type="transmembrane region" description="Helical" evidence="10">
    <location>
        <begin position="566"/>
        <end position="586"/>
    </location>
</feature>
<evidence type="ECO:0000256" key="1">
    <source>
        <dbReference type="ARBA" id="ARBA00004477"/>
    </source>
</evidence>
<dbReference type="GO" id="GO:0015031">
    <property type="term" value="P:protein transport"/>
    <property type="evidence" value="ECO:0007669"/>
    <property type="project" value="UniProtKB-KW"/>
</dbReference>
<evidence type="ECO:0000256" key="5">
    <source>
        <dbReference type="ARBA" id="ARBA00022801"/>
    </source>
</evidence>
<dbReference type="GO" id="GO:0005789">
    <property type="term" value="C:endoplasmic reticulum membrane"/>
    <property type="evidence" value="ECO:0007669"/>
    <property type="project" value="UniProtKB-SubCell"/>
</dbReference>
<organism evidence="12 13">
    <name type="scientific">Gnathostoma spinigerum</name>
    <dbReference type="NCBI Taxonomy" id="75299"/>
    <lineage>
        <taxon>Eukaryota</taxon>
        <taxon>Metazoa</taxon>
        <taxon>Ecdysozoa</taxon>
        <taxon>Nematoda</taxon>
        <taxon>Chromadorea</taxon>
        <taxon>Rhabditida</taxon>
        <taxon>Spirurina</taxon>
        <taxon>Gnathostomatomorpha</taxon>
        <taxon>Gnathostomatoidea</taxon>
        <taxon>Gnathostomatidae</taxon>
        <taxon>Gnathostoma</taxon>
    </lineage>
</organism>
<feature type="transmembrane region" description="Helical" evidence="10">
    <location>
        <begin position="6"/>
        <end position="26"/>
    </location>
</feature>
<accession>A0ABD6EE89</accession>
<keyword evidence="3 10" id="KW-0813">Transport</keyword>
<keyword evidence="7 10" id="KW-0653">Protein transport</keyword>
<dbReference type="AlphaFoldDB" id="A0ABD6EE89"/>
<comment type="subcellular location">
    <subcellularLocation>
        <location evidence="1">Endoplasmic reticulum membrane</location>
        <topology evidence="1">Multi-pass membrane protein</topology>
    </subcellularLocation>
</comment>
<keyword evidence="4 10" id="KW-0812">Transmembrane</keyword>
<dbReference type="Gene3D" id="3.40.50.1820">
    <property type="entry name" value="alpha/beta hydrolase"/>
    <property type="match status" value="1"/>
</dbReference>
<feature type="transmembrane region" description="Helical" evidence="10">
    <location>
        <begin position="765"/>
        <end position="781"/>
    </location>
</feature>
<protein>
    <recommendedName>
        <fullName evidence="10">GPI inositol-deacylase</fullName>
        <ecNumber evidence="10">3.1.-.-</ecNumber>
    </recommendedName>
</protein>
<evidence type="ECO:0000256" key="3">
    <source>
        <dbReference type="ARBA" id="ARBA00022448"/>
    </source>
</evidence>
<dbReference type="EMBL" id="JBGFUD010003064">
    <property type="protein sequence ID" value="MFH4978308.1"/>
    <property type="molecule type" value="Genomic_DNA"/>
</dbReference>
<feature type="transmembrane region" description="Helical" evidence="10">
    <location>
        <begin position="811"/>
        <end position="829"/>
    </location>
</feature>
<comment type="caution">
    <text evidence="12">The sequence shown here is derived from an EMBL/GenBank/DDBJ whole genome shotgun (WGS) entry which is preliminary data.</text>
</comment>
<dbReference type="GO" id="GO:0016787">
    <property type="term" value="F:hydrolase activity"/>
    <property type="evidence" value="ECO:0007669"/>
    <property type="project" value="UniProtKB-KW"/>
</dbReference>
<feature type="transmembrane region" description="Helical" evidence="10">
    <location>
        <begin position="626"/>
        <end position="653"/>
    </location>
</feature>
<feature type="transmembrane region" description="Helical" evidence="10">
    <location>
        <begin position="673"/>
        <end position="699"/>
    </location>
</feature>
<proteinExistence type="inferred from homology"/>